<dbReference type="Proteomes" id="UP001500751">
    <property type="component" value="Unassembled WGS sequence"/>
</dbReference>
<keyword evidence="2" id="KW-0413">Isomerase</keyword>
<evidence type="ECO:0000256" key="2">
    <source>
        <dbReference type="ARBA" id="ARBA00023235"/>
    </source>
</evidence>
<evidence type="ECO:0000313" key="4">
    <source>
        <dbReference type="EMBL" id="GAA2050834.1"/>
    </source>
</evidence>
<gene>
    <name evidence="4" type="ORF">GCM10009839_66920</name>
</gene>
<comment type="similarity">
    <text evidence="1">Belongs to the 4-oxalocrotonate tautomerase family.</text>
</comment>
<comment type="caution">
    <text evidence="4">The sequence shown here is derived from an EMBL/GenBank/DDBJ whole genome shotgun (WGS) entry which is preliminary data.</text>
</comment>
<name>A0ABN2V9Y4_9ACTN</name>
<keyword evidence="5" id="KW-1185">Reference proteome</keyword>
<dbReference type="InterPro" id="IPR014347">
    <property type="entry name" value="Tautomerase/MIF_sf"/>
</dbReference>
<dbReference type="EMBL" id="BAAAQN010000050">
    <property type="protein sequence ID" value="GAA2050834.1"/>
    <property type="molecule type" value="Genomic_DNA"/>
</dbReference>
<reference evidence="4 5" key="1">
    <citation type="journal article" date="2019" name="Int. J. Syst. Evol. Microbiol.">
        <title>The Global Catalogue of Microorganisms (GCM) 10K type strain sequencing project: providing services to taxonomists for standard genome sequencing and annotation.</title>
        <authorList>
            <consortium name="The Broad Institute Genomics Platform"/>
            <consortium name="The Broad Institute Genome Sequencing Center for Infectious Disease"/>
            <person name="Wu L."/>
            <person name="Ma J."/>
        </authorList>
    </citation>
    <scope>NUCLEOTIDE SEQUENCE [LARGE SCALE GENOMIC DNA]</scope>
    <source>
        <strain evidence="4 5">JCM 16014</strain>
    </source>
</reference>
<evidence type="ECO:0000259" key="3">
    <source>
        <dbReference type="Pfam" id="PF01361"/>
    </source>
</evidence>
<dbReference type="SUPFAM" id="SSF55331">
    <property type="entry name" value="Tautomerase/MIF"/>
    <property type="match status" value="1"/>
</dbReference>
<sequence>MIATSPEPVWFGAAVRDGIDLARGTENRAPPAGPPGRSVAAAAAAAHQEAEMPNITIQQMPKTVEQKRELVARITDAMVDVYKAPAETVHVWFQEATTEDYAVAGQLVADKLAQK</sequence>
<organism evidence="4 5">
    <name type="scientific">Catenulispora yoronensis</name>
    <dbReference type="NCBI Taxonomy" id="450799"/>
    <lineage>
        <taxon>Bacteria</taxon>
        <taxon>Bacillati</taxon>
        <taxon>Actinomycetota</taxon>
        <taxon>Actinomycetes</taxon>
        <taxon>Catenulisporales</taxon>
        <taxon>Catenulisporaceae</taxon>
        <taxon>Catenulispora</taxon>
    </lineage>
</organism>
<protein>
    <recommendedName>
        <fullName evidence="3">4-oxalocrotonate tautomerase-like domain-containing protein</fullName>
    </recommendedName>
</protein>
<dbReference type="Pfam" id="PF01361">
    <property type="entry name" value="Tautomerase"/>
    <property type="match status" value="1"/>
</dbReference>
<feature type="domain" description="4-oxalocrotonate tautomerase-like" evidence="3">
    <location>
        <begin position="55"/>
        <end position="110"/>
    </location>
</feature>
<evidence type="ECO:0000313" key="5">
    <source>
        <dbReference type="Proteomes" id="UP001500751"/>
    </source>
</evidence>
<accession>A0ABN2V9Y4</accession>
<dbReference type="InterPro" id="IPR004370">
    <property type="entry name" value="4-OT-like_dom"/>
</dbReference>
<dbReference type="Gene3D" id="3.30.429.10">
    <property type="entry name" value="Macrophage Migration Inhibitory Factor"/>
    <property type="match status" value="1"/>
</dbReference>
<dbReference type="PANTHER" id="PTHR35530">
    <property type="entry name" value="TAUTOMERASE-RELATED"/>
    <property type="match status" value="1"/>
</dbReference>
<proteinExistence type="inferred from homology"/>
<dbReference type="NCBIfam" id="NF041920">
    <property type="entry name" value="DmpI"/>
    <property type="match status" value="1"/>
</dbReference>
<dbReference type="PANTHER" id="PTHR35530:SF1">
    <property type="entry name" value="2-HYDROXYMUCONATE TAUTOMERASE"/>
    <property type="match status" value="1"/>
</dbReference>
<evidence type="ECO:0000256" key="1">
    <source>
        <dbReference type="ARBA" id="ARBA00006723"/>
    </source>
</evidence>